<keyword evidence="4" id="KW-0521">NADP</keyword>
<dbReference type="EMBL" id="MN740239">
    <property type="protein sequence ID" value="QHT95287.1"/>
    <property type="molecule type" value="Genomic_DNA"/>
</dbReference>
<dbReference type="PANTHER" id="PTHR48069">
    <property type="entry name" value="DIHYDROFOLATE REDUCTASE"/>
    <property type="match status" value="1"/>
</dbReference>
<evidence type="ECO:0000256" key="3">
    <source>
        <dbReference type="ARBA" id="ARBA00022563"/>
    </source>
</evidence>
<sequence>MSINIICALAKNKTIGYKGSIPWHIPKDLKYFKKITSGDKNDNALVMGRKTWQSLPTYPNTLPNRNSYIITNNPPLISRKNITFIEMPSTEDIITMKKKHSNIWICGGQSIYEYFINKPYIDKLYLTELNSDFKGDTYFPEIPSHFHKVIQGEPYASKLNAISFVNYNFTVYSNLTHPR</sequence>
<dbReference type="InterPro" id="IPR024072">
    <property type="entry name" value="DHFR-like_dom_sf"/>
</dbReference>
<dbReference type="GO" id="GO:0050661">
    <property type="term" value="F:NADP binding"/>
    <property type="evidence" value="ECO:0007669"/>
    <property type="project" value="InterPro"/>
</dbReference>
<dbReference type="PROSITE" id="PS51330">
    <property type="entry name" value="DHFR_2"/>
    <property type="match status" value="1"/>
</dbReference>
<evidence type="ECO:0000256" key="5">
    <source>
        <dbReference type="ARBA" id="ARBA00023002"/>
    </source>
</evidence>
<accession>A0A6C0ITY8</accession>
<reference evidence="7" key="1">
    <citation type="journal article" date="2020" name="Nature">
        <title>Giant virus diversity and host interactions through global metagenomics.</title>
        <authorList>
            <person name="Schulz F."/>
            <person name="Roux S."/>
            <person name="Paez-Espino D."/>
            <person name="Jungbluth S."/>
            <person name="Walsh D.A."/>
            <person name="Denef V.J."/>
            <person name="McMahon K.D."/>
            <person name="Konstantinidis K.T."/>
            <person name="Eloe-Fadrosh E.A."/>
            <person name="Kyrpides N.C."/>
            <person name="Woyke T."/>
        </authorList>
    </citation>
    <scope>NUCLEOTIDE SEQUENCE</scope>
    <source>
        <strain evidence="7">GVMAG-M-3300024261-37</strain>
    </source>
</reference>
<feature type="domain" description="DHFR" evidence="6">
    <location>
        <begin position="2"/>
        <end position="174"/>
    </location>
</feature>
<dbReference type="PANTHER" id="PTHR48069:SF3">
    <property type="entry name" value="DIHYDROFOLATE REDUCTASE"/>
    <property type="match status" value="1"/>
</dbReference>
<dbReference type="GO" id="GO:0004146">
    <property type="term" value="F:dihydrofolate reductase activity"/>
    <property type="evidence" value="ECO:0007669"/>
    <property type="project" value="UniProtKB-EC"/>
</dbReference>
<dbReference type="Gene3D" id="3.40.430.10">
    <property type="entry name" value="Dihydrofolate Reductase, subunit A"/>
    <property type="match status" value="1"/>
</dbReference>
<keyword evidence="3" id="KW-0554">One-carbon metabolism</keyword>
<protein>
    <recommendedName>
        <fullName evidence="2">dihydrofolate reductase</fullName>
        <ecNumber evidence="2">1.5.1.3</ecNumber>
    </recommendedName>
</protein>
<dbReference type="GO" id="GO:0006730">
    <property type="term" value="P:one-carbon metabolic process"/>
    <property type="evidence" value="ECO:0007669"/>
    <property type="project" value="UniProtKB-KW"/>
</dbReference>
<proteinExistence type="predicted"/>
<dbReference type="GO" id="GO:0046655">
    <property type="term" value="P:folic acid metabolic process"/>
    <property type="evidence" value="ECO:0007669"/>
    <property type="project" value="TreeGrafter"/>
</dbReference>
<dbReference type="PRINTS" id="PR00070">
    <property type="entry name" value="DHFR"/>
</dbReference>
<dbReference type="Pfam" id="PF00186">
    <property type="entry name" value="DHFR_1"/>
    <property type="match status" value="1"/>
</dbReference>
<comment type="pathway">
    <text evidence="1">Cofactor biosynthesis; tetrahydrofolate biosynthesis; 5,6,7,8-tetrahydrofolate from 7,8-dihydrofolate: step 1/1.</text>
</comment>
<dbReference type="SUPFAM" id="SSF53597">
    <property type="entry name" value="Dihydrofolate reductase-like"/>
    <property type="match status" value="1"/>
</dbReference>
<dbReference type="GO" id="GO:0046654">
    <property type="term" value="P:tetrahydrofolate biosynthetic process"/>
    <property type="evidence" value="ECO:0007669"/>
    <property type="project" value="InterPro"/>
</dbReference>
<name>A0A6C0ITY8_9ZZZZ</name>
<dbReference type="AlphaFoldDB" id="A0A6C0ITY8"/>
<dbReference type="InterPro" id="IPR001796">
    <property type="entry name" value="DHFR_dom"/>
</dbReference>
<dbReference type="CDD" id="cd00209">
    <property type="entry name" value="DHFR"/>
    <property type="match status" value="1"/>
</dbReference>
<evidence type="ECO:0000256" key="4">
    <source>
        <dbReference type="ARBA" id="ARBA00022857"/>
    </source>
</evidence>
<dbReference type="GO" id="GO:0046452">
    <property type="term" value="P:dihydrofolate metabolic process"/>
    <property type="evidence" value="ECO:0007669"/>
    <property type="project" value="TreeGrafter"/>
</dbReference>
<evidence type="ECO:0000256" key="1">
    <source>
        <dbReference type="ARBA" id="ARBA00004903"/>
    </source>
</evidence>
<evidence type="ECO:0000259" key="6">
    <source>
        <dbReference type="PROSITE" id="PS51330"/>
    </source>
</evidence>
<evidence type="ECO:0000313" key="7">
    <source>
        <dbReference type="EMBL" id="QHT95287.1"/>
    </source>
</evidence>
<dbReference type="InterPro" id="IPR012259">
    <property type="entry name" value="DHFR"/>
</dbReference>
<evidence type="ECO:0000256" key="2">
    <source>
        <dbReference type="ARBA" id="ARBA00012856"/>
    </source>
</evidence>
<organism evidence="7">
    <name type="scientific">viral metagenome</name>
    <dbReference type="NCBI Taxonomy" id="1070528"/>
    <lineage>
        <taxon>unclassified sequences</taxon>
        <taxon>metagenomes</taxon>
        <taxon>organismal metagenomes</taxon>
    </lineage>
</organism>
<dbReference type="EC" id="1.5.1.3" evidence="2"/>
<keyword evidence="5" id="KW-0560">Oxidoreductase</keyword>